<sequence>MGETKVNLHHLLEDIRDSYPFPQEEVIVTELVANSLDSHASDIRFIVDSQKYILTVIDNGKGMNKKELDGYHNIASTTKTRGMGIGFAGVGAKLSLLIAKEVITETANGNFRGATRWKLENDEKAPWKYITPASTDSKLLNPHHGTAVSIFFKSNHSELLNPEFIRKTIQKHFYTILDPTFQTALRFIYKNGINFYVNEEKINLSEMMQFEKSNAFKIHFGKKGKPVGVGFVRKYKEPLDEEKRGVAISTCGKVIKHGWDWLGISAKNPDYISGVVEMPGLSLILTTNKADFLKDTASLQKYYRYRKAVQEVIEPILKEFGEINESREKPAKELRPLEKEIRGILDNMLNDFPELDPLLGRRKKFEATIGVLDDTSASESGTAVEENLEKTAINHDVNDGKAEENAKNRENENGGLPNLDIGELNNGLPQEGKRKPPGLMIGFYDNKDLNELGKIEEGTVWINNEHPAFKRIAKSGGEKYHIVVSTAFVLSGYLQEQKSLQAFINRFLSDWGKEA</sequence>
<protein>
    <recommendedName>
        <fullName evidence="4">ATP-binding protein</fullName>
    </recommendedName>
</protein>
<dbReference type="Pfam" id="PF13589">
    <property type="entry name" value="HATPase_c_3"/>
    <property type="match status" value="1"/>
</dbReference>
<evidence type="ECO:0000313" key="2">
    <source>
        <dbReference type="EMBL" id="RZV40563.1"/>
    </source>
</evidence>
<comment type="caution">
    <text evidence="2">The sequence shown here is derived from an EMBL/GenBank/DDBJ whole genome shotgun (WGS) entry which is preliminary data.</text>
</comment>
<evidence type="ECO:0008006" key="4">
    <source>
        <dbReference type="Google" id="ProtNLM"/>
    </source>
</evidence>
<name>A0A520XH81_9DELT</name>
<proteinExistence type="predicted"/>
<evidence type="ECO:0000313" key="3">
    <source>
        <dbReference type="Proteomes" id="UP000322454"/>
    </source>
</evidence>
<accession>A0A520XH81</accession>
<dbReference type="InterPro" id="IPR036890">
    <property type="entry name" value="HATPase_C_sf"/>
</dbReference>
<dbReference type="AlphaFoldDB" id="A0A520XH81"/>
<organism evidence="2 3">
    <name type="scientific">Candidatus Acidulodesulfobacterium acidiphilum</name>
    <dbReference type="NCBI Taxonomy" id="2597224"/>
    <lineage>
        <taxon>Bacteria</taxon>
        <taxon>Deltaproteobacteria</taxon>
        <taxon>Candidatus Acidulodesulfobacterales</taxon>
        <taxon>Candidatus Acidulodesulfobacterium</taxon>
    </lineage>
</organism>
<dbReference type="EMBL" id="SHMQ01000001">
    <property type="protein sequence ID" value="RZV40563.1"/>
    <property type="molecule type" value="Genomic_DNA"/>
</dbReference>
<feature type="region of interest" description="Disordered" evidence="1">
    <location>
        <begin position="392"/>
        <end position="436"/>
    </location>
</feature>
<feature type="compositionally biased region" description="Basic and acidic residues" evidence="1">
    <location>
        <begin position="392"/>
        <end position="412"/>
    </location>
</feature>
<dbReference type="Gene3D" id="3.30.565.10">
    <property type="entry name" value="Histidine kinase-like ATPase, C-terminal domain"/>
    <property type="match status" value="1"/>
</dbReference>
<dbReference type="SUPFAM" id="SSF55874">
    <property type="entry name" value="ATPase domain of HSP90 chaperone/DNA topoisomerase II/histidine kinase"/>
    <property type="match status" value="1"/>
</dbReference>
<evidence type="ECO:0000256" key="1">
    <source>
        <dbReference type="SAM" id="MobiDB-lite"/>
    </source>
</evidence>
<gene>
    <name evidence="2" type="ORF">EVJ48_01195</name>
</gene>
<reference evidence="2 3" key="1">
    <citation type="submission" date="2019-01" db="EMBL/GenBank/DDBJ databases">
        <title>Insights into ecological role of a new deltaproteobacterial order Candidatus Sinidesulfobacterales (Sva0485) by metagenomics and metatranscriptomics.</title>
        <authorList>
            <person name="Tan S."/>
            <person name="Liu J."/>
            <person name="Fang Y."/>
            <person name="Hedlund B."/>
            <person name="Lian Z.-H."/>
            <person name="Huang L.-Y."/>
            <person name="Li J.-T."/>
            <person name="Huang L.-N."/>
            <person name="Li W.-J."/>
            <person name="Jiang H.-C."/>
            <person name="Dong H.-L."/>
            <person name="Shu W.-S."/>
        </authorList>
    </citation>
    <scope>NUCLEOTIDE SEQUENCE [LARGE SCALE GENOMIC DNA]</scope>
    <source>
        <strain evidence="2">AP4</strain>
    </source>
</reference>
<dbReference type="Proteomes" id="UP000322454">
    <property type="component" value="Unassembled WGS sequence"/>
</dbReference>